<dbReference type="Proteomes" id="UP000499080">
    <property type="component" value="Unassembled WGS sequence"/>
</dbReference>
<sequence length="103" mass="11297">MLTVFWDAKGVILTDFLTSGTINAASYCDTLTKLKSAIRRQRPGLLSSGFCSWTIKQDPTQQGTQKNAMGEIGSPGLQPRYYPIRLSPFSCNEVSIIGTPPKQ</sequence>
<dbReference type="EMBL" id="BGPR01040502">
    <property type="protein sequence ID" value="GBO16634.1"/>
    <property type="molecule type" value="Genomic_DNA"/>
</dbReference>
<name>A0A4Y2UWW5_ARAVE</name>
<protein>
    <submittedName>
        <fullName evidence="1">Uncharacterized protein</fullName>
    </submittedName>
</protein>
<keyword evidence="2" id="KW-1185">Reference proteome</keyword>
<organism evidence="1 2">
    <name type="scientific">Araneus ventricosus</name>
    <name type="common">Orbweaver spider</name>
    <name type="synonym">Epeira ventricosa</name>
    <dbReference type="NCBI Taxonomy" id="182803"/>
    <lineage>
        <taxon>Eukaryota</taxon>
        <taxon>Metazoa</taxon>
        <taxon>Ecdysozoa</taxon>
        <taxon>Arthropoda</taxon>
        <taxon>Chelicerata</taxon>
        <taxon>Arachnida</taxon>
        <taxon>Araneae</taxon>
        <taxon>Araneomorphae</taxon>
        <taxon>Entelegynae</taxon>
        <taxon>Araneoidea</taxon>
        <taxon>Araneidae</taxon>
        <taxon>Araneus</taxon>
    </lineage>
</organism>
<accession>A0A4Y2UWW5</accession>
<dbReference type="GO" id="GO:0003676">
    <property type="term" value="F:nucleic acid binding"/>
    <property type="evidence" value="ECO:0007669"/>
    <property type="project" value="InterPro"/>
</dbReference>
<gene>
    <name evidence="1" type="ORF">AVEN_241831_1</name>
</gene>
<dbReference type="InterPro" id="IPR001888">
    <property type="entry name" value="Transposase_1"/>
</dbReference>
<reference evidence="1 2" key="1">
    <citation type="journal article" date="2019" name="Sci. Rep.">
        <title>Orb-weaving spider Araneus ventricosus genome elucidates the spidroin gene catalogue.</title>
        <authorList>
            <person name="Kono N."/>
            <person name="Nakamura H."/>
            <person name="Ohtoshi R."/>
            <person name="Moran D.A.P."/>
            <person name="Shinohara A."/>
            <person name="Yoshida Y."/>
            <person name="Fujiwara M."/>
            <person name="Mori M."/>
            <person name="Tomita M."/>
            <person name="Arakawa K."/>
        </authorList>
    </citation>
    <scope>NUCLEOTIDE SEQUENCE [LARGE SCALE GENOMIC DNA]</scope>
</reference>
<evidence type="ECO:0000313" key="2">
    <source>
        <dbReference type="Proteomes" id="UP000499080"/>
    </source>
</evidence>
<dbReference type="InterPro" id="IPR036397">
    <property type="entry name" value="RNaseH_sf"/>
</dbReference>
<dbReference type="OrthoDB" id="6437521at2759"/>
<proteinExistence type="predicted"/>
<comment type="caution">
    <text evidence="1">The sequence shown here is derived from an EMBL/GenBank/DDBJ whole genome shotgun (WGS) entry which is preliminary data.</text>
</comment>
<dbReference type="Pfam" id="PF01359">
    <property type="entry name" value="Transposase_1"/>
    <property type="match status" value="1"/>
</dbReference>
<dbReference type="Gene3D" id="3.30.420.10">
    <property type="entry name" value="Ribonuclease H-like superfamily/Ribonuclease H"/>
    <property type="match status" value="1"/>
</dbReference>
<evidence type="ECO:0000313" key="1">
    <source>
        <dbReference type="EMBL" id="GBO16634.1"/>
    </source>
</evidence>
<dbReference type="AlphaFoldDB" id="A0A4Y2UWW5"/>